<protein>
    <submittedName>
        <fullName evidence="8">NINE protein</fullName>
    </submittedName>
</protein>
<accession>A0A2M9ZCA4</accession>
<dbReference type="PANTHER" id="PTHR21016">
    <property type="entry name" value="BETA-AMYLOID BINDING PROTEIN-RELATED"/>
    <property type="match status" value="1"/>
</dbReference>
<dbReference type="Proteomes" id="UP000231912">
    <property type="component" value="Unassembled WGS sequence"/>
</dbReference>
<gene>
    <name evidence="7" type="ORF">ACE5IX_10480</name>
    <name evidence="8" type="ORF">CH371_09760</name>
</gene>
<dbReference type="AlphaFoldDB" id="A0A2M9ZCA4"/>
<keyword evidence="2 5" id="KW-0812">Transmembrane</keyword>
<sequence>MAGQKEKGIDEKYCETCGSIIKKAAEICPNCGVRQFSSDTFGSGTDWLTALLLCFFLGTFGIHRFYTGNTGIGIAQLLTFGCCGIWAVVDFILILTGSYRDGKGNPLIKKS</sequence>
<evidence type="ECO:0000256" key="1">
    <source>
        <dbReference type="ARBA" id="ARBA00004141"/>
    </source>
</evidence>
<proteinExistence type="predicted"/>
<dbReference type="GO" id="GO:0016020">
    <property type="term" value="C:membrane"/>
    <property type="evidence" value="ECO:0007669"/>
    <property type="project" value="UniProtKB-SubCell"/>
</dbReference>
<comment type="subcellular location">
    <subcellularLocation>
        <location evidence="1">Membrane</location>
        <topology evidence="1">Multi-pass membrane protein</topology>
    </subcellularLocation>
</comment>
<evidence type="ECO:0000313" key="8">
    <source>
        <dbReference type="EMBL" id="PJZ66080.1"/>
    </source>
</evidence>
<feature type="transmembrane region" description="Helical" evidence="5">
    <location>
        <begin position="47"/>
        <end position="66"/>
    </location>
</feature>
<dbReference type="Proteomes" id="UP001580391">
    <property type="component" value="Unassembled WGS sequence"/>
</dbReference>
<dbReference type="EMBL" id="NPDT01000003">
    <property type="protein sequence ID" value="PJZ66080.1"/>
    <property type="molecule type" value="Genomic_DNA"/>
</dbReference>
<reference evidence="8 9" key="1">
    <citation type="submission" date="2017-07" db="EMBL/GenBank/DDBJ databases">
        <title>Leptospira spp. isolated from tropical soils.</title>
        <authorList>
            <person name="Thibeaux R."/>
            <person name="Iraola G."/>
            <person name="Ferres I."/>
            <person name="Bierque E."/>
            <person name="Girault D."/>
            <person name="Soupe-Gilbert M.-E."/>
            <person name="Picardeau M."/>
            <person name="Goarant C."/>
        </authorList>
    </citation>
    <scope>NUCLEOTIDE SEQUENCE [LARGE SCALE GENOMIC DNA]</scope>
    <source>
        <strain evidence="8 9">FH2-C-A2</strain>
    </source>
</reference>
<evidence type="ECO:0000313" key="10">
    <source>
        <dbReference type="Proteomes" id="UP001580391"/>
    </source>
</evidence>
<keyword evidence="10" id="KW-1185">Reference proteome</keyword>
<evidence type="ECO:0000313" key="9">
    <source>
        <dbReference type="Proteomes" id="UP000231912"/>
    </source>
</evidence>
<organism evidence="8 9">
    <name type="scientific">Leptospira wolffii</name>
    <dbReference type="NCBI Taxonomy" id="409998"/>
    <lineage>
        <taxon>Bacteria</taxon>
        <taxon>Pseudomonadati</taxon>
        <taxon>Spirochaetota</taxon>
        <taxon>Spirochaetia</taxon>
        <taxon>Leptospirales</taxon>
        <taxon>Leptospiraceae</taxon>
        <taxon>Leptospira</taxon>
    </lineage>
</organism>
<evidence type="ECO:0000256" key="2">
    <source>
        <dbReference type="ARBA" id="ARBA00022692"/>
    </source>
</evidence>
<dbReference type="InterPro" id="IPR007829">
    <property type="entry name" value="TM2"/>
</dbReference>
<dbReference type="InterPro" id="IPR050932">
    <property type="entry name" value="TM2D1-3-like"/>
</dbReference>
<evidence type="ECO:0000256" key="4">
    <source>
        <dbReference type="ARBA" id="ARBA00023136"/>
    </source>
</evidence>
<keyword evidence="4 5" id="KW-0472">Membrane</keyword>
<reference evidence="7 10" key="2">
    <citation type="submission" date="2024-09" db="EMBL/GenBank/DDBJ databases">
        <title>Taxonomic and Genotyping Characterization of Leptospira Strains isolated from Multiple Sources in Colombia highlights the importance of intermediate species.</title>
        <authorList>
            <person name="Torres Higuera L."/>
            <person name="Rojas Tapias D."/>
            <person name="Jimenez Velasquez S."/>
            <person name="Renjifo Ibanez C."/>
        </authorList>
    </citation>
    <scope>NUCLEOTIDE SEQUENCE [LARGE SCALE GENOMIC DNA]</scope>
    <source>
        <strain evidence="7 10">Lep080</strain>
    </source>
</reference>
<evidence type="ECO:0000256" key="3">
    <source>
        <dbReference type="ARBA" id="ARBA00022989"/>
    </source>
</evidence>
<feature type="domain" description="TM2" evidence="6">
    <location>
        <begin position="45"/>
        <end position="92"/>
    </location>
</feature>
<dbReference type="Pfam" id="PF05154">
    <property type="entry name" value="TM2"/>
    <property type="match status" value="1"/>
</dbReference>
<evidence type="ECO:0000256" key="5">
    <source>
        <dbReference type="SAM" id="Phobius"/>
    </source>
</evidence>
<feature type="transmembrane region" description="Helical" evidence="5">
    <location>
        <begin position="72"/>
        <end position="95"/>
    </location>
</feature>
<evidence type="ECO:0000259" key="6">
    <source>
        <dbReference type="Pfam" id="PF05154"/>
    </source>
</evidence>
<dbReference type="PANTHER" id="PTHR21016:SF25">
    <property type="entry name" value="TM2 DOMAIN-CONTAINING PROTEIN DDB_G0277895-RELATED"/>
    <property type="match status" value="1"/>
</dbReference>
<keyword evidence="3 5" id="KW-1133">Transmembrane helix</keyword>
<evidence type="ECO:0000313" key="7">
    <source>
        <dbReference type="EMBL" id="MFB5736935.1"/>
    </source>
</evidence>
<dbReference type="RefSeq" id="WP_016545674.1">
    <property type="nucleotide sequence ID" value="NZ_JBHILI010000006.1"/>
</dbReference>
<dbReference type="EMBL" id="JBHILJ010000005">
    <property type="protein sequence ID" value="MFB5736935.1"/>
    <property type="molecule type" value="Genomic_DNA"/>
</dbReference>
<name>A0A2M9ZCA4_9LEPT</name>
<comment type="caution">
    <text evidence="8">The sequence shown here is derived from an EMBL/GenBank/DDBJ whole genome shotgun (WGS) entry which is preliminary data.</text>
</comment>